<protein>
    <recommendedName>
        <fullName evidence="4">Aminoglycoside phosphotransferase domain-containing protein</fullName>
    </recommendedName>
</protein>
<dbReference type="InterPro" id="IPR051678">
    <property type="entry name" value="AGP_Transferase"/>
</dbReference>
<dbReference type="SUPFAM" id="SSF56112">
    <property type="entry name" value="Protein kinase-like (PK-like)"/>
    <property type="match status" value="1"/>
</dbReference>
<dbReference type="OrthoDB" id="5404599at2759"/>
<reference evidence="1" key="2">
    <citation type="submission" date="2010-07" db="EMBL/GenBank/DDBJ databases">
        <authorList>
            <consortium name="The Broad Institute Genome Sequencing Platform"/>
            <consortium name="Broad Institute Genome Sequencing Center for Infectious Disease"/>
            <person name="Ma L.-J."/>
            <person name="Dead R."/>
            <person name="Young S."/>
            <person name="Zeng Q."/>
            <person name="Koehrsen M."/>
            <person name="Alvarado L."/>
            <person name="Berlin A."/>
            <person name="Chapman S.B."/>
            <person name="Chen Z."/>
            <person name="Freedman E."/>
            <person name="Gellesch M."/>
            <person name="Goldberg J."/>
            <person name="Griggs A."/>
            <person name="Gujja S."/>
            <person name="Heilman E.R."/>
            <person name="Heiman D."/>
            <person name="Hepburn T."/>
            <person name="Howarth C."/>
            <person name="Jen D."/>
            <person name="Larson L."/>
            <person name="Mehta T."/>
            <person name="Neiman D."/>
            <person name="Pearson M."/>
            <person name="Roberts A."/>
            <person name="Saif S."/>
            <person name="Shea T."/>
            <person name="Shenoy N."/>
            <person name="Sisk P."/>
            <person name="Stolte C."/>
            <person name="Sykes S."/>
            <person name="Walk T."/>
            <person name="White J."/>
            <person name="Yandava C."/>
            <person name="Haas B."/>
            <person name="Nusbaum C."/>
            <person name="Birren B."/>
        </authorList>
    </citation>
    <scope>NUCLEOTIDE SEQUENCE</scope>
    <source>
        <strain evidence="1">R3-111a-1</strain>
    </source>
</reference>
<evidence type="ECO:0008006" key="4">
    <source>
        <dbReference type="Google" id="ProtNLM"/>
    </source>
</evidence>
<organism evidence="1">
    <name type="scientific">Gaeumannomyces tritici (strain R3-111a-1)</name>
    <name type="common">Wheat and barley take-all root rot fungus</name>
    <name type="synonym">Gaeumannomyces graminis var. tritici</name>
    <dbReference type="NCBI Taxonomy" id="644352"/>
    <lineage>
        <taxon>Eukaryota</taxon>
        <taxon>Fungi</taxon>
        <taxon>Dikarya</taxon>
        <taxon>Ascomycota</taxon>
        <taxon>Pezizomycotina</taxon>
        <taxon>Sordariomycetes</taxon>
        <taxon>Sordariomycetidae</taxon>
        <taxon>Magnaporthales</taxon>
        <taxon>Magnaporthaceae</taxon>
        <taxon>Gaeumannomyces</taxon>
    </lineage>
</organism>
<reference evidence="2" key="4">
    <citation type="journal article" date="2015" name="G3 (Bethesda)">
        <title>Genome sequences of three phytopathogenic species of the Magnaporthaceae family of fungi.</title>
        <authorList>
            <person name="Okagaki L.H."/>
            <person name="Nunes C.C."/>
            <person name="Sailsbery J."/>
            <person name="Clay B."/>
            <person name="Brown D."/>
            <person name="John T."/>
            <person name="Oh Y."/>
            <person name="Young N."/>
            <person name="Fitzgerald M."/>
            <person name="Haas B.J."/>
            <person name="Zeng Q."/>
            <person name="Young S."/>
            <person name="Adiconis X."/>
            <person name="Fan L."/>
            <person name="Levin J.Z."/>
            <person name="Mitchell T.K."/>
            <person name="Okubara P.A."/>
            <person name="Farman M.L."/>
            <person name="Kohn L.M."/>
            <person name="Birren B."/>
            <person name="Ma L.-J."/>
            <person name="Dean R.A."/>
        </authorList>
    </citation>
    <scope>NUCLEOTIDE SEQUENCE</scope>
    <source>
        <strain evidence="2">R3-111a-1</strain>
    </source>
</reference>
<dbReference type="PANTHER" id="PTHR21310">
    <property type="entry name" value="AMINOGLYCOSIDE PHOSPHOTRANSFERASE-RELATED-RELATED"/>
    <property type="match status" value="1"/>
</dbReference>
<dbReference type="RefSeq" id="XP_009220230.1">
    <property type="nucleotide sequence ID" value="XM_009221966.1"/>
</dbReference>
<accession>J3NSC8</accession>
<dbReference type="EMBL" id="GL385396">
    <property type="protein sequence ID" value="EJT79085.1"/>
    <property type="molecule type" value="Genomic_DNA"/>
</dbReference>
<name>J3NSC8_GAET3</name>
<proteinExistence type="predicted"/>
<reference evidence="3" key="1">
    <citation type="submission" date="2010-07" db="EMBL/GenBank/DDBJ databases">
        <title>The genome sequence of Gaeumannomyces graminis var. tritici strain R3-111a-1.</title>
        <authorList>
            <consortium name="The Broad Institute Genome Sequencing Platform"/>
            <person name="Ma L.-J."/>
            <person name="Dead R."/>
            <person name="Young S."/>
            <person name="Zeng Q."/>
            <person name="Koehrsen M."/>
            <person name="Alvarado L."/>
            <person name="Berlin A."/>
            <person name="Chapman S.B."/>
            <person name="Chen Z."/>
            <person name="Freedman E."/>
            <person name="Gellesch M."/>
            <person name="Goldberg J."/>
            <person name="Griggs A."/>
            <person name="Gujja S."/>
            <person name="Heilman E.R."/>
            <person name="Heiman D."/>
            <person name="Hepburn T."/>
            <person name="Howarth C."/>
            <person name="Jen D."/>
            <person name="Larson L."/>
            <person name="Mehta T."/>
            <person name="Neiman D."/>
            <person name="Pearson M."/>
            <person name="Roberts A."/>
            <person name="Saif S."/>
            <person name="Shea T."/>
            <person name="Shenoy N."/>
            <person name="Sisk P."/>
            <person name="Stolte C."/>
            <person name="Sykes S."/>
            <person name="Walk T."/>
            <person name="White J."/>
            <person name="Yandava C."/>
            <person name="Haas B."/>
            <person name="Nusbaum C."/>
            <person name="Birren B."/>
        </authorList>
    </citation>
    <scope>NUCLEOTIDE SEQUENCE [LARGE SCALE GENOMIC DNA]</scope>
    <source>
        <strain evidence="3">R3-111a-1</strain>
    </source>
</reference>
<reference evidence="2" key="5">
    <citation type="submission" date="2018-04" db="UniProtKB">
        <authorList>
            <consortium name="EnsemblFungi"/>
        </authorList>
    </citation>
    <scope>IDENTIFICATION</scope>
    <source>
        <strain evidence="2">R3-111a-1</strain>
    </source>
</reference>
<dbReference type="Proteomes" id="UP000006039">
    <property type="component" value="Unassembled WGS sequence"/>
</dbReference>
<dbReference type="InterPro" id="IPR011009">
    <property type="entry name" value="Kinase-like_dom_sf"/>
</dbReference>
<keyword evidence="3" id="KW-1185">Reference proteome</keyword>
<dbReference type="VEuPathDB" id="FungiDB:GGTG_04174"/>
<gene>
    <name evidence="2" type="primary">20344632</name>
    <name evidence="1" type="ORF">GGTG_04174</name>
</gene>
<dbReference type="AlphaFoldDB" id="J3NSC8"/>
<dbReference type="EnsemblFungi" id="EJT79085">
    <property type="protein sequence ID" value="EJT79085"/>
    <property type="gene ID" value="GGTG_04174"/>
</dbReference>
<evidence type="ECO:0000313" key="1">
    <source>
        <dbReference type="EMBL" id="EJT79085.1"/>
    </source>
</evidence>
<dbReference type="GeneID" id="20344632"/>
<dbReference type="PANTHER" id="PTHR21310:SF58">
    <property type="entry name" value="AMINOGLYCOSIDE PHOSPHOTRANSFERASE DOMAIN-CONTAINING PROTEIN"/>
    <property type="match status" value="1"/>
</dbReference>
<reference evidence="1" key="3">
    <citation type="submission" date="2010-09" db="EMBL/GenBank/DDBJ databases">
        <title>Annotation of Gaeumannomyces graminis var. tritici R3-111a-1.</title>
        <authorList>
            <consortium name="The Broad Institute Genome Sequencing Platform"/>
            <person name="Ma L.-J."/>
            <person name="Dead R."/>
            <person name="Young S.K."/>
            <person name="Zeng Q."/>
            <person name="Gargeya S."/>
            <person name="Fitzgerald M."/>
            <person name="Haas B."/>
            <person name="Abouelleil A."/>
            <person name="Alvarado L."/>
            <person name="Arachchi H.M."/>
            <person name="Berlin A."/>
            <person name="Brown A."/>
            <person name="Chapman S.B."/>
            <person name="Chen Z."/>
            <person name="Dunbar C."/>
            <person name="Freedman E."/>
            <person name="Gearin G."/>
            <person name="Gellesch M."/>
            <person name="Goldberg J."/>
            <person name="Griggs A."/>
            <person name="Gujja S."/>
            <person name="Heiman D."/>
            <person name="Howarth C."/>
            <person name="Larson L."/>
            <person name="Lui A."/>
            <person name="MacDonald P.J.P."/>
            <person name="Mehta T."/>
            <person name="Montmayeur A."/>
            <person name="Murphy C."/>
            <person name="Neiman D."/>
            <person name="Pearson M."/>
            <person name="Priest M."/>
            <person name="Roberts A."/>
            <person name="Saif S."/>
            <person name="Shea T."/>
            <person name="Shenoy N."/>
            <person name="Sisk P."/>
            <person name="Stolte C."/>
            <person name="Sykes S."/>
            <person name="Yandava C."/>
            <person name="Wortman J."/>
            <person name="Nusbaum C."/>
            <person name="Birren B."/>
        </authorList>
    </citation>
    <scope>NUCLEOTIDE SEQUENCE</scope>
    <source>
        <strain evidence="1">R3-111a-1</strain>
    </source>
</reference>
<evidence type="ECO:0000313" key="3">
    <source>
        <dbReference type="Proteomes" id="UP000006039"/>
    </source>
</evidence>
<sequence length="187" mass="20977">MTTASGTRTGRRPIRCLRQSPYVTLAWLADRRDRLSSAIPNVIHFQREEDAEYLITSSVPGALLKDVWRGMPEDERRHLAGRIIEICEEPASTWASNAMSGVDGWRLFENWLNFCVGLPRTCEPDEDNIQNIRERLGMDYSKPFVFAHGGIGGGEVVIDSDGSIGLINWANAGYCPWGWARTKFACS</sequence>
<dbReference type="HOGENOM" id="CLU_1447769_0_0_1"/>
<evidence type="ECO:0000313" key="2">
    <source>
        <dbReference type="EnsemblFungi" id="EJT79085"/>
    </source>
</evidence>